<evidence type="ECO:0008006" key="12">
    <source>
        <dbReference type="Google" id="ProtNLM"/>
    </source>
</evidence>
<reference evidence="10" key="1">
    <citation type="submission" date="2021-08" db="EMBL/GenBank/DDBJ databases">
        <title>WGS assembly of Ceratopteris richardii.</title>
        <authorList>
            <person name="Marchant D.B."/>
            <person name="Chen G."/>
            <person name="Jenkins J."/>
            <person name="Shu S."/>
            <person name="Leebens-Mack J."/>
            <person name="Grimwood J."/>
            <person name="Schmutz J."/>
            <person name="Soltis P."/>
            <person name="Soltis D."/>
            <person name="Chen Z.-H."/>
        </authorList>
    </citation>
    <scope>NUCLEOTIDE SEQUENCE</scope>
    <source>
        <strain evidence="10">Whitten #5841</strain>
        <tissue evidence="10">Leaf</tissue>
    </source>
</reference>
<gene>
    <name evidence="10" type="ORF">KP509_14G065100</name>
</gene>
<keyword evidence="7 9" id="KW-0862">Zinc</keyword>
<proteinExistence type="inferred from homology"/>
<keyword evidence="11" id="KW-1185">Reference proteome</keyword>
<name>A0A8T2TAP0_CERRI</name>
<dbReference type="GO" id="GO:0004177">
    <property type="term" value="F:aminopeptidase activity"/>
    <property type="evidence" value="ECO:0007669"/>
    <property type="project" value="UniProtKB-KW"/>
</dbReference>
<dbReference type="Gene3D" id="3.40.630.10">
    <property type="entry name" value="Zn peptidases"/>
    <property type="match status" value="1"/>
</dbReference>
<dbReference type="Pfam" id="PF02127">
    <property type="entry name" value="Peptidase_M18"/>
    <property type="match status" value="1"/>
</dbReference>
<evidence type="ECO:0000256" key="6">
    <source>
        <dbReference type="ARBA" id="ARBA00022801"/>
    </source>
</evidence>
<evidence type="ECO:0000256" key="9">
    <source>
        <dbReference type="RuleBase" id="RU004386"/>
    </source>
</evidence>
<dbReference type="Gene3D" id="2.30.250.10">
    <property type="entry name" value="Aminopeptidase i, Domain 2"/>
    <property type="match status" value="1"/>
</dbReference>
<evidence type="ECO:0000313" key="11">
    <source>
        <dbReference type="Proteomes" id="UP000825935"/>
    </source>
</evidence>
<dbReference type="EMBL" id="CM035419">
    <property type="protein sequence ID" value="KAH7415901.1"/>
    <property type="molecule type" value="Genomic_DNA"/>
</dbReference>
<comment type="cofactor">
    <cofactor evidence="1">
        <name>Zn(2+)</name>
        <dbReference type="ChEBI" id="CHEBI:29105"/>
    </cofactor>
</comment>
<keyword evidence="6 9" id="KW-0378">Hydrolase</keyword>
<dbReference type="GO" id="GO:0006508">
    <property type="term" value="P:proteolysis"/>
    <property type="evidence" value="ECO:0007669"/>
    <property type="project" value="UniProtKB-KW"/>
</dbReference>
<evidence type="ECO:0000256" key="2">
    <source>
        <dbReference type="ARBA" id="ARBA00008290"/>
    </source>
</evidence>
<evidence type="ECO:0000256" key="1">
    <source>
        <dbReference type="ARBA" id="ARBA00001947"/>
    </source>
</evidence>
<dbReference type="GO" id="GO:0008270">
    <property type="term" value="F:zinc ion binding"/>
    <property type="evidence" value="ECO:0007669"/>
    <property type="project" value="InterPro"/>
</dbReference>
<keyword evidence="8 9" id="KW-0482">Metalloprotease</keyword>
<evidence type="ECO:0000256" key="4">
    <source>
        <dbReference type="ARBA" id="ARBA00022670"/>
    </source>
</evidence>
<dbReference type="AlphaFoldDB" id="A0A8T2TAP0"/>
<evidence type="ECO:0000256" key="7">
    <source>
        <dbReference type="ARBA" id="ARBA00022833"/>
    </source>
</evidence>
<dbReference type="InterPro" id="IPR023358">
    <property type="entry name" value="Peptidase_M18_dom2"/>
</dbReference>
<organism evidence="10 11">
    <name type="scientific">Ceratopteris richardii</name>
    <name type="common">Triangle waterfern</name>
    <dbReference type="NCBI Taxonomy" id="49495"/>
    <lineage>
        <taxon>Eukaryota</taxon>
        <taxon>Viridiplantae</taxon>
        <taxon>Streptophyta</taxon>
        <taxon>Embryophyta</taxon>
        <taxon>Tracheophyta</taxon>
        <taxon>Polypodiopsida</taxon>
        <taxon>Polypodiidae</taxon>
        <taxon>Polypodiales</taxon>
        <taxon>Pteridineae</taxon>
        <taxon>Pteridaceae</taxon>
        <taxon>Parkerioideae</taxon>
        <taxon>Ceratopteris</taxon>
    </lineage>
</organism>
<dbReference type="OrthoDB" id="9880441at2759"/>
<evidence type="ECO:0000256" key="3">
    <source>
        <dbReference type="ARBA" id="ARBA00022438"/>
    </source>
</evidence>
<dbReference type="SUPFAM" id="SSF53187">
    <property type="entry name" value="Zn-dependent exopeptidases"/>
    <property type="match status" value="1"/>
</dbReference>
<evidence type="ECO:0000313" key="10">
    <source>
        <dbReference type="EMBL" id="KAH7415901.1"/>
    </source>
</evidence>
<dbReference type="GO" id="GO:0008237">
    <property type="term" value="F:metallopeptidase activity"/>
    <property type="evidence" value="ECO:0007669"/>
    <property type="project" value="UniProtKB-KW"/>
</dbReference>
<keyword evidence="3 9" id="KW-0031">Aminopeptidase</keyword>
<dbReference type="GO" id="GO:0005737">
    <property type="term" value="C:cytoplasm"/>
    <property type="evidence" value="ECO:0007669"/>
    <property type="project" value="UniProtKB-ARBA"/>
</dbReference>
<dbReference type="SUPFAM" id="SSF101821">
    <property type="entry name" value="Aminopeptidase/glucanase lid domain"/>
    <property type="match status" value="1"/>
</dbReference>
<dbReference type="InterPro" id="IPR001948">
    <property type="entry name" value="Peptidase_M18"/>
</dbReference>
<keyword evidence="4 9" id="KW-0645">Protease</keyword>
<dbReference type="Proteomes" id="UP000825935">
    <property type="component" value="Chromosome 14"/>
</dbReference>
<dbReference type="OMA" id="TEQWDIA"/>
<dbReference type="PANTHER" id="PTHR28570">
    <property type="entry name" value="ASPARTYL AMINOPEPTIDASE"/>
    <property type="match status" value="1"/>
</dbReference>
<accession>A0A8T2TAP0</accession>
<dbReference type="PANTHER" id="PTHR28570:SF16">
    <property type="entry name" value="ASPARTYL AMINOPEPTIDASE-RELATED"/>
    <property type="match status" value="1"/>
</dbReference>
<evidence type="ECO:0000256" key="5">
    <source>
        <dbReference type="ARBA" id="ARBA00022723"/>
    </source>
</evidence>
<comment type="similarity">
    <text evidence="2 9">Belongs to the peptidase M18 family.</text>
</comment>
<dbReference type="PRINTS" id="PR00932">
    <property type="entry name" value="AMINO1PTASE"/>
</dbReference>
<keyword evidence="5 9" id="KW-0479">Metal-binding</keyword>
<dbReference type="FunFam" id="2.30.250.10:FF:000001">
    <property type="entry name" value="Aspartyl aminopeptidase 1"/>
    <property type="match status" value="1"/>
</dbReference>
<sequence>MDEINSAVAEELVSFLNDVPTPFHAVHEAKSLLKAAGYEQISERSDWHLTKGGKYFFTCNHSTIIAFAIGKLYEPGNGFMIVGAHTDSPCPKLKPISKVNKAGFLEVGVQTYGGGLWHTWFDRDLTVAGRVMLKHGNGERNSFFHELVRIGRVILRIPTLAIHLNRTVNEGFKLNTQTHLAPILATAVKDEFNKLTGAKMENLSIEVNASKTSAKSPSNAHHNLLLQLLAEELKCEPEEICDFELQLCDTQPSLIGGGL</sequence>
<protein>
    <recommendedName>
        <fullName evidence="12">Aspartyl aminopeptidase</fullName>
    </recommendedName>
</protein>
<comment type="caution">
    <text evidence="10">The sequence shown here is derived from an EMBL/GenBank/DDBJ whole genome shotgun (WGS) entry which is preliminary data.</text>
</comment>
<evidence type="ECO:0000256" key="8">
    <source>
        <dbReference type="ARBA" id="ARBA00023049"/>
    </source>
</evidence>